<accession>A0A420E9H7</accession>
<sequence>MREYSLRFQEGSTSNLKTITFQSEDAHEAFSIMELERLDGPVEILDGDKSLGTITPSSNGAWVVKGIRNSARLDG</sequence>
<organism evidence="1 2">
    <name type="scientific">Altericroceibacterium spongiae</name>
    <dbReference type="NCBI Taxonomy" id="2320269"/>
    <lineage>
        <taxon>Bacteria</taxon>
        <taxon>Pseudomonadati</taxon>
        <taxon>Pseudomonadota</taxon>
        <taxon>Alphaproteobacteria</taxon>
        <taxon>Sphingomonadales</taxon>
        <taxon>Erythrobacteraceae</taxon>
        <taxon>Altericroceibacterium</taxon>
    </lineage>
</organism>
<reference evidence="1 2" key="1">
    <citation type="submission" date="2018-09" db="EMBL/GenBank/DDBJ databases">
        <title>Altererythrobacter spongiae sp. nov., isolated from a marine sponge.</title>
        <authorList>
            <person name="Zhuang L."/>
            <person name="Luo L."/>
        </authorList>
    </citation>
    <scope>NUCLEOTIDE SEQUENCE [LARGE SCALE GENOMIC DNA]</scope>
    <source>
        <strain evidence="1 2">HN-Y73</strain>
    </source>
</reference>
<gene>
    <name evidence="1" type="ORF">D6851_17070</name>
</gene>
<evidence type="ECO:0000313" key="1">
    <source>
        <dbReference type="EMBL" id="RKF15988.1"/>
    </source>
</evidence>
<evidence type="ECO:0000313" key="2">
    <source>
        <dbReference type="Proteomes" id="UP000284395"/>
    </source>
</evidence>
<proteinExistence type="predicted"/>
<comment type="caution">
    <text evidence="1">The sequence shown here is derived from an EMBL/GenBank/DDBJ whole genome shotgun (WGS) entry which is preliminary data.</text>
</comment>
<dbReference type="AlphaFoldDB" id="A0A420E9H7"/>
<name>A0A420E9H7_9SPHN</name>
<dbReference type="Proteomes" id="UP000284395">
    <property type="component" value="Unassembled WGS sequence"/>
</dbReference>
<dbReference type="EMBL" id="RAPF01000018">
    <property type="protein sequence ID" value="RKF15988.1"/>
    <property type="molecule type" value="Genomic_DNA"/>
</dbReference>
<protein>
    <submittedName>
        <fullName evidence="1">Uncharacterized protein</fullName>
    </submittedName>
</protein>
<keyword evidence="2" id="KW-1185">Reference proteome</keyword>